<reference evidence="2 3" key="1">
    <citation type="submission" date="2024-11" db="EMBL/GenBank/DDBJ databases">
        <title>A near-complete genome assembly of Cinchona calisaya.</title>
        <authorList>
            <person name="Lian D.C."/>
            <person name="Zhao X.W."/>
            <person name="Wei L."/>
        </authorList>
    </citation>
    <scope>NUCLEOTIDE SEQUENCE [LARGE SCALE GENOMIC DNA]</scope>
    <source>
        <tissue evidence="2">Nenye</tissue>
    </source>
</reference>
<name>A0ABD2YWC7_9GENT</name>
<keyword evidence="3" id="KW-1185">Reference proteome</keyword>
<evidence type="ECO:0000259" key="1">
    <source>
        <dbReference type="Pfam" id="PF13966"/>
    </source>
</evidence>
<dbReference type="InterPro" id="IPR026960">
    <property type="entry name" value="RVT-Znf"/>
</dbReference>
<dbReference type="Pfam" id="PF13966">
    <property type="entry name" value="zf-RVT"/>
    <property type="match status" value="1"/>
</dbReference>
<protein>
    <recommendedName>
        <fullName evidence="1">Reverse transcriptase zinc-binding domain-containing protein</fullName>
    </recommendedName>
</protein>
<evidence type="ECO:0000313" key="3">
    <source>
        <dbReference type="Proteomes" id="UP001630127"/>
    </source>
</evidence>
<sequence>MTTKGRMRKWGMQVDPKYIFCGASEESMDHIFFECIETYKVWRKVMSLCFIHKRKCGLAEDQKWMSKRWCKDTFANRLKKIVLAATVYYIWAARNRFIFQHIPATTKQMLTSIMNTVQENIVSWRGIPKTKINWDLVMEWSLWHRIFYDV</sequence>
<accession>A0ABD2YWC7</accession>
<dbReference type="EMBL" id="JBJUIK010000012">
    <property type="protein sequence ID" value="KAL3511216.1"/>
    <property type="molecule type" value="Genomic_DNA"/>
</dbReference>
<dbReference type="AlphaFoldDB" id="A0ABD2YWC7"/>
<feature type="domain" description="Reverse transcriptase zinc-binding" evidence="1">
    <location>
        <begin position="2"/>
        <end position="42"/>
    </location>
</feature>
<proteinExistence type="predicted"/>
<organism evidence="2 3">
    <name type="scientific">Cinchona calisaya</name>
    <dbReference type="NCBI Taxonomy" id="153742"/>
    <lineage>
        <taxon>Eukaryota</taxon>
        <taxon>Viridiplantae</taxon>
        <taxon>Streptophyta</taxon>
        <taxon>Embryophyta</taxon>
        <taxon>Tracheophyta</taxon>
        <taxon>Spermatophyta</taxon>
        <taxon>Magnoliopsida</taxon>
        <taxon>eudicotyledons</taxon>
        <taxon>Gunneridae</taxon>
        <taxon>Pentapetalae</taxon>
        <taxon>asterids</taxon>
        <taxon>lamiids</taxon>
        <taxon>Gentianales</taxon>
        <taxon>Rubiaceae</taxon>
        <taxon>Cinchonoideae</taxon>
        <taxon>Cinchoneae</taxon>
        <taxon>Cinchona</taxon>
    </lineage>
</organism>
<evidence type="ECO:0000313" key="2">
    <source>
        <dbReference type="EMBL" id="KAL3511216.1"/>
    </source>
</evidence>
<comment type="caution">
    <text evidence="2">The sequence shown here is derived from an EMBL/GenBank/DDBJ whole genome shotgun (WGS) entry which is preliminary data.</text>
</comment>
<gene>
    <name evidence="2" type="ORF">ACH5RR_030617</name>
</gene>
<dbReference type="Proteomes" id="UP001630127">
    <property type="component" value="Unassembled WGS sequence"/>
</dbReference>